<accession>E3CRX1</accession>
<name>E3CRX1_STRVE</name>
<dbReference type="InterPro" id="IPR025874">
    <property type="entry name" value="DZR"/>
</dbReference>
<comment type="caution">
    <text evidence="3">The sequence shown here is derived from an EMBL/GenBank/DDBJ whole genome shotgun (WGS) entry which is preliminary data.</text>
</comment>
<reference evidence="3 4" key="1">
    <citation type="submission" date="2010-10" db="EMBL/GenBank/DDBJ databases">
        <authorList>
            <person name="Durkin A.S."/>
            <person name="Madupu R."/>
            <person name="Torralba M."/>
            <person name="Gillis M."/>
            <person name="Methe B."/>
            <person name="Sutton G."/>
            <person name="Nelson K.E."/>
        </authorList>
    </citation>
    <scope>NUCLEOTIDE SEQUENCE [LARGE SCALE GENOMIC DNA]</scope>
    <source>
        <strain evidence="3 4">F0396</strain>
    </source>
</reference>
<dbReference type="PANTHER" id="PTHR37826">
    <property type="entry name" value="FLOTILLIN BAND_7_5 DOMAIN PROTEIN"/>
    <property type="match status" value="1"/>
</dbReference>
<evidence type="ECO:0000313" key="3">
    <source>
        <dbReference type="EMBL" id="EFQ59377.1"/>
    </source>
</evidence>
<dbReference type="EMBL" id="AEKO01000007">
    <property type="protein sequence ID" value="EFQ59377.1"/>
    <property type="molecule type" value="Genomic_DNA"/>
</dbReference>
<dbReference type="CDD" id="cd03408">
    <property type="entry name" value="SPFH_like_u1"/>
    <property type="match status" value="1"/>
</dbReference>
<dbReference type="SUPFAM" id="SSF117892">
    <property type="entry name" value="Band 7/SPFH domain"/>
    <property type="match status" value="1"/>
</dbReference>
<dbReference type="Pfam" id="PF12773">
    <property type="entry name" value="DZR"/>
    <property type="match status" value="1"/>
</dbReference>
<organism evidence="3 4">
    <name type="scientific">Streptococcus vestibularis F0396</name>
    <dbReference type="NCBI Taxonomy" id="904306"/>
    <lineage>
        <taxon>Bacteria</taxon>
        <taxon>Bacillati</taxon>
        <taxon>Bacillota</taxon>
        <taxon>Bacilli</taxon>
        <taxon>Lactobacillales</taxon>
        <taxon>Streptococcaceae</taxon>
        <taxon>Streptococcus</taxon>
    </lineage>
</organism>
<evidence type="ECO:0000259" key="1">
    <source>
        <dbReference type="Pfam" id="PF12773"/>
    </source>
</evidence>
<dbReference type="OrthoDB" id="9764015at2"/>
<feature type="domain" description="DZANK-type" evidence="1">
    <location>
        <begin position="304"/>
        <end position="347"/>
    </location>
</feature>
<dbReference type="InterPro" id="IPR033880">
    <property type="entry name" value="SPFH_YdjI"/>
</dbReference>
<feature type="domain" description="SPFH" evidence="2">
    <location>
        <begin position="18"/>
        <end position="219"/>
    </location>
</feature>
<sequence>MALIDVVKYNGGPNVFAWKFPSDELSTFTQLIVNESQEAILVKDGQFADIFKAGRYRLTTANIPILNNIINLPFGGESPFKAEVWYVNKAYSLDIKWGTPSPIQLQDPKFGIFVPVRANGIFGIRITDSEKFLRKFVGTLSVFNATNVTNFFRGVYVTKVKDTIASYLVKKNVGILEINAHLNDLSSFLKADLHPFLEDYGISLISFYINDISVPENDEGVKQLKSALSKRAEMNLLGYDYHQERSFDTLEGAAKNTGSDASSIMGAGLGMAMGVGLGGNMVNNFASLSQTLNSQVDNQTTKNCIRCHTPLQIEAKFCLECGQKQDLSCPQCQQKVELGMKFCSNCGQNLQGG</sequence>
<dbReference type="AlphaFoldDB" id="E3CRX1"/>
<dbReference type="PANTHER" id="PTHR37826:SF2">
    <property type="entry name" value="ZINC-RIBBON DOMAIN-CONTAINING PROTEIN"/>
    <property type="match status" value="1"/>
</dbReference>
<gene>
    <name evidence="3" type="ORF">HMPREF9192_1044</name>
</gene>
<dbReference type="InterPro" id="IPR036013">
    <property type="entry name" value="Band_7/SPFH_dom_sf"/>
</dbReference>
<evidence type="ECO:0000313" key="4">
    <source>
        <dbReference type="Proteomes" id="UP000004896"/>
    </source>
</evidence>
<dbReference type="Pfam" id="PF13421">
    <property type="entry name" value="Band_7_1"/>
    <property type="match status" value="1"/>
</dbReference>
<evidence type="ECO:0000259" key="2">
    <source>
        <dbReference type="Pfam" id="PF13421"/>
    </source>
</evidence>
<protein>
    <recommendedName>
        <fullName evidence="5">SPFH domain-containing protein</fullName>
    </recommendedName>
</protein>
<dbReference type="eggNOG" id="COG4260">
    <property type="taxonomic scope" value="Bacteria"/>
</dbReference>
<evidence type="ECO:0008006" key="5">
    <source>
        <dbReference type="Google" id="ProtNLM"/>
    </source>
</evidence>
<dbReference type="Proteomes" id="UP000004896">
    <property type="component" value="Unassembled WGS sequence"/>
</dbReference>
<proteinExistence type="predicted"/>